<dbReference type="GO" id="GO:0003743">
    <property type="term" value="F:translation initiation factor activity"/>
    <property type="evidence" value="ECO:0007669"/>
    <property type="project" value="UniProtKB-KW"/>
</dbReference>
<sequence>MSGIQKYSFPNRSLATYDPFADTGDTTEVTVQGYIHIRIQQRNGRKTITTVQGLPVVIDQKKLVKAFKKDEEWGDVIQLSGDQRQKVTDFLVAEGISKKDKIKIHGF</sequence>
<name>A0AAD5UKQ8_9FUNG</name>
<dbReference type="InterPro" id="IPR036877">
    <property type="entry name" value="SUI1_dom_sf"/>
</dbReference>
<keyword evidence="2" id="KW-0648">Protein biosynthesis</keyword>
<feature type="domain" description="SUI1" evidence="3">
    <location>
        <begin position="35"/>
        <end position="95"/>
    </location>
</feature>
<dbReference type="CDD" id="cd11566">
    <property type="entry name" value="eIF1_SUI1"/>
    <property type="match status" value="1"/>
</dbReference>
<dbReference type="SUPFAM" id="SSF55159">
    <property type="entry name" value="eIF1-like"/>
    <property type="match status" value="1"/>
</dbReference>
<dbReference type="Proteomes" id="UP001210925">
    <property type="component" value="Unassembled WGS sequence"/>
</dbReference>
<dbReference type="Gene3D" id="3.30.780.10">
    <property type="entry name" value="SUI1-like domain"/>
    <property type="match status" value="1"/>
</dbReference>
<dbReference type="Pfam" id="PF01253">
    <property type="entry name" value="SUI1"/>
    <property type="match status" value="1"/>
</dbReference>
<dbReference type="InterPro" id="IPR005874">
    <property type="entry name" value="SUI1_euk"/>
</dbReference>
<proteinExistence type="inferred from homology"/>
<evidence type="ECO:0000313" key="5">
    <source>
        <dbReference type="Proteomes" id="UP001210925"/>
    </source>
</evidence>
<dbReference type="EMBL" id="JADGKB010000009">
    <property type="protein sequence ID" value="KAJ3260801.1"/>
    <property type="molecule type" value="Genomic_DNA"/>
</dbReference>
<keyword evidence="5" id="KW-1185">Reference proteome</keyword>
<evidence type="ECO:0000259" key="3">
    <source>
        <dbReference type="PROSITE" id="PS50296"/>
    </source>
</evidence>
<comment type="caution">
    <text evidence="4">The sequence shown here is derived from an EMBL/GenBank/DDBJ whole genome shotgun (WGS) entry which is preliminary data.</text>
</comment>
<protein>
    <submittedName>
        <fullName evidence="4">Eukaryotic translation initiation factor eIF-1</fullName>
    </submittedName>
</protein>
<evidence type="ECO:0000256" key="1">
    <source>
        <dbReference type="ARBA" id="ARBA00005422"/>
    </source>
</evidence>
<dbReference type="PIRSF" id="PIRSF004499">
    <property type="entry name" value="SUI1_euk"/>
    <property type="match status" value="1"/>
</dbReference>
<keyword evidence="4" id="KW-0396">Initiation factor</keyword>
<dbReference type="AlphaFoldDB" id="A0AAD5UKQ8"/>
<dbReference type="PROSITE" id="PS50296">
    <property type="entry name" value="SUI1"/>
    <property type="match status" value="1"/>
</dbReference>
<gene>
    <name evidence="4" type="primary">SUI1</name>
    <name evidence="4" type="ORF">HK103_007364</name>
</gene>
<dbReference type="InterPro" id="IPR001950">
    <property type="entry name" value="SUI1"/>
</dbReference>
<dbReference type="PANTHER" id="PTHR10388">
    <property type="entry name" value="EUKARYOTIC TRANSLATION INITIATION FACTOR SUI1"/>
    <property type="match status" value="1"/>
</dbReference>
<accession>A0AAD5UKQ8</accession>
<evidence type="ECO:0000256" key="2">
    <source>
        <dbReference type="ARBA" id="ARBA00022917"/>
    </source>
</evidence>
<comment type="similarity">
    <text evidence="1">Belongs to the SUI1 family.</text>
</comment>
<evidence type="ECO:0000313" key="4">
    <source>
        <dbReference type="EMBL" id="KAJ3260801.1"/>
    </source>
</evidence>
<reference evidence="4" key="1">
    <citation type="submission" date="2020-05" db="EMBL/GenBank/DDBJ databases">
        <title>Phylogenomic resolution of chytrid fungi.</title>
        <authorList>
            <person name="Stajich J.E."/>
            <person name="Amses K."/>
            <person name="Simmons R."/>
            <person name="Seto K."/>
            <person name="Myers J."/>
            <person name="Bonds A."/>
            <person name="Quandt C.A."/>
            <person name="Barry K."/>
            <person name="Liu P."/>
            <person name="Grigoriev I."/>
            <person name="Longcore J.E."/>
            <person name="James T.Y."/>
        </authorList>
    </citation>
    <scope>NUCLEOTIDE SEQUENCE</scope>
    <source>
        <strain evidence="4">PLAUS21</strain>
    </source>
</reference>
<organism evidence="4 5">
    <name type="scientific">Boothiomyces macroporosus</name>
    <dbReference type="NCBI Taxonomy" id="261099"/>
    <lineage>
        <taxon>Eukaryota</taxon>
        <taxon>Fungi</taxon>
        <taxon>Fungi incertae sedis</taxon>
        <taxon>Chytridiomycota</taxon>
        <taxon>Chytridiomycota incertae sedis</taxon>
        <taxon>Chytridiomycetes</taxon>
        <taxon>Rhizophydiales</taxon>
        <taxon>Terramycetaceae</taxon>
        <taxon>Boothiomyces</taxon>
    </lineage>
</organism>